<protein>
    <recommendedName>
        <fullName evidence="2">histidine kinase</fullName>
        <ecNumber evidence="2">2.7.13.3</ecNumber>
    </recommendedName>
</protein>
<dbReference type="GO" id="GO:0016020">
    <property type="term" value="C:membrane"/>
    <property type="evidence" value="ECO:0007669"/>
    <property type="project" value="InterPro"/>
</dbReference>
<reference evidence="13" key="1">
    <citation type="journal article" date="2014" name="Int. J. Syst. Evol. Microbiol.">
        <title>Complete genome sequence of Corynebacterium casei LMG S-19264T (=DSM 44701T), isolated from a smear-ripened cheese.</title>
        <authorList>
            <consortium name="US DOE Joint Genome Institute (JGI-PGF)"/>
            <person name="Walter F."/>
            <person name="Albersmeier A."/>
            <person name="Kalinowski J."/>
            <person name="Ruckert C."/>
        </authorList>
    </citation>
    <scope>NUCLEOTIDE SEQUENCE</scope>
    <source>
        <strain evidence="13">VKM Ac-1321</strain>
    </source>
</reference>
<dbReference type="InterPro" id="IPR036890">
    <property type="entry name" value="HATPase_C_sf"/>
</dbReference>
<dbReference type="InterPro" id="IPR050482">
    <property type="entry name" value="Sensor_HK_TwoCompSys"/>
</dbReference>
<evidence type="ECO:0000259" key="12">
    <source>
        <dbReference type="Pfam" id="PF23539"/>
    </source>
</evidence>
<gene>
    <name evidence="13" type="ORF">GCM10017581_096130</name>
</gene>
<evidence type="ECO:0000256" key="6">
    <source>
        <dbReference type="ARBA" id="ARBA00022777"/>
    </source>
</evidence>
<evidence type="ECO:0000259" key="11">
    <source>
        <dbReference type="Pfam" id="PF07730"/>
    </source>
</evidence>
<dbReference type="Pfam" id="PF02518">
    <property type="entry name" value="HATPase_c"/>
    <property type="match status" value="1"/>
</dbReference>
<proteinExistence type="predicted"/>
<dbReference type="InterPro" id="IPR055558">
    <property type="entry name" value="DUF7134"/>
</dbReference>
<dbReference type="GO" id="GO:0000155">
    <property type="term" value="F:phosphorelay sensor kinase activity"/>
    <property type="evidence" value="ECO:0007669"/>
    <property type="project" value="InterPro"/>
</dbReference>
<keyword evidence="14" id="KW-1185">Reference proteome</keyword>
<dbReference type="EC" id="2.7.13.3" evidence="2"/>
<keyword evidence="8" id="KW-0902">Two-component regulatory system</keyword>
<feature type="domain" description="DUF7134" evidence="12">
    <location>
        <begin position="21"/>
        <end position="141"/>
    </location>
</feature>
<evidence type="ECO:0000313" key="13">
    <source>
        <dbReference type="EMBL" id="GLL07854.1"/>
    </source>
</evidence>
<dbReference type="AlphaFoldDB" id="A0A9W6KYM7"/>
<dbReference type="Pfam" id="PF23539">
    <property type="entry name" value="DUF7134"/>
    <property type="match status" value="1"/>
</dbReference>
<evidence type="ECO:0000256" key="7">
    <source>
        <dbReference type="ARBA" id="ARBA00022840"/>
    </source>
</evidence>
<organism evidence="13 14">
    <name type="scientific">Dactylosporangium matsuzakiense</name>
    <dbReference type="NCBI Taxonomy" id="53360"/>
    <lineage>
        <taxon>Bacteria</taxon>
        <taxon>Bacillati</taxon>
        <taxon>Actinomycetota</taxon>
        <taxon>Actinomycetes</taxon>
        <taxon>Micromonosporales</taxon>
        <taxon>Micromonosporaceae</taxon>
        <taxon>Dactylosporangium</taxon>
    </lineage>
</organism>
<evidence type="ECO:0000313" key="14">
    <source>
        <dbReference type="Proteomes" id="UP001143480"/>
    </source>
</evidence>
<feature type="domain" description="Histidine kinase/HSP90-like ATPase" evidence="10">
    <location>
        <begin position="306"/>
        <end position="413"/>
    </location>
</feature>
<dbReference type="RefSeq" id="WP_261961176.1">
    <property type="nucleotide sequence ID" value="NZ_BAAAXA010000001.1"/>
</dbReference>
<dbReference type="Gene3D" id="3.30.565.10">
    <property type="entry name" value="Histidine kinase-like ATPase, C-terminal domain"/>
    <property type="match status" value="1"/>
</dbReference>
<feature type="coiled-coil region" evidence="9">
    <location>
        <begin position="156"/>
        <end position="183"/>
    </location>
</feature>
<evidence type="ECO:0000256" key="3">
    <source>
        <dbReference type="ARBA" id="ARBA00022553"/>
    </source>
</evidence>
<evidence type="ECO:0000259" key="10">
    <source>
        <dbReference type="Pfam" id="PF02518"/>
    </source>
</evidence>
<evidence type="ECO:0000256" key="2">
    <source>
        <dbReference type="ARBA" id="ARBA00012438"/>
    </source>
</evidence>
<comment type="catalytic activity">
    <reaction evidence="1">
        <text>ATP + protein L-histidine = ADP + protein N-phospho-L-histidine.</text>
        <dbReference type="EC" id="2.7.13.3"/>
    </reaction>
</comment>
<evidence type="ECO:0000256" key="9">
    <source>
        <dbReference type="SAM" id="Coils"/>
    </source>
</evidence>
<accession>A0A9W6KYM7</accession>
<keyword evidence="7" id="KW-0067">ATP-binding</keyword>
<evidence type="ECO:0000256" key="5">
    <source>
        <dbReference type="ARBA" id="ARBA00022741"/>
    </source>
</evidence>
<sequence length="415" mass="42782">MWGDRLSDLARPTGPFPRPSRKAWLFDAGLALVVAGVGVPYALEHAGGAWLGPVAAAVVASGALAWRRRYPLAVLWAVAGTLLLAPAEAVRPEFYACVIAAYSAAAFSPYRVPALAGLAVVALMAAAAPDSSLPTVPNEYVPFAILIPVVLAANGRRSWQRRAAEQRERLAAAARAAEAQERTRIARELHDVVTHHVSMMIIQAGAARHTMATAPDQATGALLAVEASGRAAMTDLRQVMGLLTTPAPDAHRTSLPVSPPVSPPLEPQPGLDRLDALIAGVRGSGVDVTLTVHGSPRPLPAGLDLAAYRVVQEALTNTVKHAAGAGARVDVHFTAHELRIEVTDTGGAAGPARLGGAGAVHHGGAGQYLGGLVQAGGGRGLIGLRERVAVHAGTLRAGPRAGGFAVRATFPLDRG</sequence>
<keyword evidence="3" id="KW-0597">Phosphoprotein</keyword>
<dbReference type="Pfam" id="PF07730">
    <property type="entry name" value="HisKA_3"/>
    <property type="match status" value="1"/>
</dbReference>
<keyword evidence="9" id="KW-0175">Coiled coil</keyword>
<feature type="domain" description="Signal transduction histidine kinase subgroup 3 dimerisation and phosphoacceptor" evidence="11">
    <location>
        <begin position="181"/>
        <end position="245"/>
    </location>
</feature>
<comment type="caution">
    <text evidence="13">The sequence shown here is derived from an EMBL/GenBank/DDBJ whole genome shotgun (WGS) entry which is preliminary data.</text>
</comment>
<dbReference type="EMBL" id="BSFP01000114">
    <property type="protein sequence ID" value="GLL07854.1"/>
    <property type="molecule type" value="Genomic_DNA"/>
</dbReference>
<evidence type="ECO:0000256" key="1">
    <source>
        <dbReference type="ARBA" id="ARBA00000085"/>
    </source>
</evidence>
<dbReference type="GO" id="GO:0005524">
    <property type="term" value="F:ATP binding"/>
    <property type="evidence" value="ECO:0007669"/>
    <property type="project" value="UniProtKB-KW"/>
</dbReference>
<dbReference type="PANTHER" id="PTHR24421">
    <property type="entry name" value="NITRATE/NITRITE SENSOR PROTEIN NARX-RELATED"/>
    <property type="match status" value="1"/>
</dbReference>
<dbReference type="GO" id="GO:0046983">
    <property type="term" value="F:protein dimerization activity"/>
    <property type="evidence" value="ECO:0007669"/>
    <property type="project" value="InterPro"/>
</dbReference>
<dbReference type="Proteomes" id="UP001143480">
    <property type="component" value="Unassembled WGS sequence"/>
</dbReference>
<dbReference type="Gene3D" id="1.20.5.1930">
    <property type="match status" value="1"/>
</dbReference>
<dbReference type="SUPFAM" id="SSF55874">
    <property type="entry name" value="ATPase domain of HSP90 chaperone/DNA topoisomerase II/histidine kinase"/>
    <property type="match status" value="1"/>
</dbReference>
<evidence type="ECO:0000256" key="4">
    <source>
        <dbReference type="ARBA" id="ARBA00022679"/>
    </source>
</evidence>
<keyword evidence="5" id="KW-0547">Nucleotide-binding</keyword>
<evidence type="ECO:0000256" key="8">
    <source>
        <dbReference type="ARBA" id="ARBA00023012"/>
    </source>
</evidence>
<dbReference type="CDD" id="cd16917">
    <property type="entry name" value="HATPase_UhpB-NarQ-NarX-like"/>
    <property type="match status" value="1"/>
</dbReference>
<dbReference type="InterPro" id="IPR011712">
    <property type="entry name" value="Sig_transdc_His_kin_sub3_dim/P"/>
</dbReference>
<name>A0A9W6KYM7_9ACTN</name>
<reference evidence="13" key="2">
    <citation type="submission" date="2023-01" db="EMBL/GenBank/DDBJ databases">
        <authorList>
            <person name="Sun Q."/>
            <person name="Evtushenko L."/>
        </authorList>
    </citation>
    <scope>NUCLEOTIDE SEQUENCE</scope>
    <source>
        <strain evidence="13">VKM Ac-1321</strain>
    </source>
</reference>
<dbReference type="InterPro" id="IPR003594">
    <property type="entry name" value="HATPase_dom"/>
</dbReference>
<keyword evidence="4" id="KW-0808">Transferase</keyword>
<keyword evidence="6" id="KW-0418">Kinase</keyword>
<dbReference type="PANTHER" id="PTHR24421:SF10">
    <property type="entry name" value="NITRATE_NITRITE SENSOR PROTEIN NARQ"/>
    <property type="match status" value="1"/>
</dbReference>